<name>A0AA38HKH4_9CUCU</name>
<reference evidence="5" key="1">
    <citation type="journal article" date="2023" name="G3 (Bethesda)">
        <title>Whole genome assemblies of Zophobas morio and Tenebrio molitor.</title>
        <authorList>
            <person name="Kaur S."/>
            <person name="Stinson S.A."/>
            <person name="diCenzo G.C."/>
        </authorList>
    </citation>
    <scope>NUCLEOTIDE SEQUENCE</scope>
    <source>
        <strain evidence="5">QUZm001</strain>
    </source>
</reference>
<keyword evidence="3" id="KW-0677">Repeat</keyword>
<sequence length="224" mass="25521">IIQKGPGNFLGLTLVQQLHCGSVGAVWCIKFSHCGRLFCSAGQDSNLYVWTVNGRENFFIKMRNKLSNHLFNDESDRMSCFSSSYGQSVHPFTASRYSSTLAGIVNVGLDLAPIFCSKPFLTFSGHEMDILDICWSRNYFLLSVSLDKTVRLWHISQPSTCLCCFRHSDLVTAVAFHPSDDRYFVSASMDCKLRLWYIPHKRVSVSNEIDSSDLLQYDWLKNYL</sequence>
<evidence type="ECO:0000256" key="3">
    <source>
        <dbReference type="ARBA" id="ARBA00022737"/>
    </source>
</evidence>
<feature type="non-terminal residue" evidence="5">
    <location>
        <position position="1"/>
    </location>
</feature>
<evidence type="ECO:0000313" key="6">
    <source>
        <dbReference type="Proteomes" id="UP001168821"/>
    </source>
</evidence>
<dbReference type="AlphaFoldDB" id="A0AA38HKH4"/>
<organism evidence="5 6">
    <name type="scientific">Zophobas morio</name>
    <dbReference type="NCBI Taxonomy" id="2755281"/>
    <lineage>
        <taxon>Eukaryota</taxon>
        <taxon>Metazoa</taxon>
        <taxon>Ecdysozoa</taxon>
        <taxon>Arthropoda</taxon>
        <taxon>Hexapoda</taxon>
        <taxon>Insecta</taxon>
        <taxon>Pterygota</taxon>
        <taxon>Neoptera</taxon>
        <taxon>Endopterygota</taxon>
        <taxon>Coleoptera</taxon>
        <taxon>Polyphaga</taxon>
        <taxon>Cucujiformia</taxon>
        <taxon>Tenebrionidae</taxon>
        <taxon>Zophobas</taxon>
    </lineage>
</organism>
<dbReference type="Proteomes" id="UP001168821">
    <property type="component" value="Unassembled WGS sequence"/>
</dbReference>
<dbReference type="SMART" id="SM00320">
    <property type="entry name" value="WD40"/>
    <property type="match status" value="3"/>
</dbReference>
<evidence type="ECO:0000256" key="4">
    <source>
        <dbReference type="PROSITE-ProRule" id="PRU00221"/>
    </source>
</evidence>
<dbReference type="PANTHER" id="PTHR14221:SF0">
    <property type="entry name" value="WD REPEAT-CONTAINING PROTEIN 44"/>
    <property type="match status" value="1"/>
</dbReference>
<dbReference type="InterPro" id="IPR015943">
    <property type="entry name" value="WD40/YVTN_repeat-like_dom_sf"/>
</dbReference>
<dbReference type="InterPro" id="IPR040324">
    <property type="entry name" value="WDR44/Dgr2"/>
</dbReference>
<dbReference type="Gene3D" id="2.130.10.10">
    <property type="entry name" value="YVTN repeat-like/Quinoprotein amine dehydrogenase"/>
    <property type="match status" value="2"/>
</dbReference>
<proteinExistence type="predicted"/>
<dbReference type="InterPro" id="IPR036322">
    <property type="entry name" value="WD40_repeat_dom_sf"/>
</dbReference>
<gene>
    <name evidence="5" type="ORF">Zmor_004441</name>
</gene>
<feature type="repeat" description="WD" evidence="4">
    <location>
        <begin position="123"/>
        <end position="156"/>
    </location>
</feature>
<dbReference type="PANTHER" id="PTHR14221">
    <property type="entry name" value="WD REPEAT DOMAIN 44"/>
    <property type="match status" value="1"/>
</dbReference>
<dbReference type="PROSITE" id="PS50082">
    <property type="entry name" value="WD_REPEATS_2"/>
    <property type="match status" value="2"/>
</dbReference>
<dbReference type="SUPFAM" id="SSF50978">
    <property type="entry name" value="WD40 repeat-like"/>
    <property type="match status" value="1"/>
</dbReference>
<comment type="caution">
    <text evidence="5">The sequence shown here is derived from an EMBL/GenBank/DDBJ whole genome shotgun (WGS) entry which is preliminary data.</text>
</comment>
<feature type="repeat" description="WD" evidence="4">
    <location>
        <begin position="164"/>
        <end position="196"/>
    </location>
</feature>
<dbReference type="InterPro" id="IPR001680">
    <property type="entry name" value="WD40_rpt"/>
</dbReference>
<accession>A0AA38HKH4</accession>
<dbReference type="EMBL" id="JALNTZ010001800">
    <property type="protein sequence ID" value="KAJ3622623.1"/>
    <property type="molecule type" value="Genomic_DNA"/>
</dbReference>
<dbReference type="Pfam" id="PF00400">
    <property type="entry name" value="WD40"/>
    <property type="match status" value="3"/>
</dbReference>
<evidence type="ECO:0000256" key="2">
    <source>
        <dbReference type="ARBA" id="ARBA00022574"/>
    </source>
</evidence>
<protein>
    <recommendedName>
        <fullName evidence="1">WD repeat-containing protein 44</fullName>
    </recommendedName>
</protein>
<evidence type="ECO:0000256" key="1">
    <source>
        <dbReference type="ARBA" id="ARBA00021207"/>
    </source>
</evidence>
<keyword evidence="2 4" id="KW-0853">WD repeat</keyword>
<dbReference type="PROSITE" id="PS50294">
    <property type="entry name" value="WD_REPEATS_REGION"/>
    <property type="match status" value="2"/>
</dbReference>
<evidence type="ECO:0000313" key="5">
    <source>
        <dbReference type="EMBL" id="KAJ3622623.1"/>
    </source>
</evidence>
<keyword evidence="6" id="KW-1185">Reference proteome</keyword>